<sequence>MLEKKAMFTVSTPIHPKGVHQVQVRILCRPVQFFHTNSLSMSMSLCTEGYARLLPNSPTPSSSLNRTLHLAQCCSPCSCQTQTDPLDYQTERQVSSLQIPVV</sequence>
<accession>A0ABV0NPA8</accession>
<reference evidence="1 2" key="1">
    <citation type="submission" date="2021-06" db="EMBL/GenBank/DDBJ databases">
        <authorList>
            <person name="Palmer J.M."/>
        </authorList>
    </citation>
    <scope>NUCLEOTIDE SEQUENCE [LARGE SCALE GENOMIC DNA]</scope>
    <source>
        <strain evidence="1 2">GA_2019</strain>
        <tissue evidence="1">Muscle</tissue>
    </source>
</reference>
<name>A0ABV0NPA8_9TELE</name>
<comment type="caution">
    <text evidence="1">The sequence shown here is derived from an EMBL/GenBank/DDBJ whole genome shotgun (WGS) entry which is preliminary data.</text>
</comment>
<dbReference type="EMBL" id="JAHRIO010041322">
    <property type="protein sequence ID" value="MEQ2172047.1"/>
    <property type="molecule type" value="Genomic_DNA"/>
</dbReference>
<evidence type="ECO:0000313" key="2">
    <source>
        <dbReference type="Proteomes" id="UP001476798"/>
    </source>
</evidence>
<keyword evidence="2" id="KW-1185">Reference proteome</keyword>
<evidence type="ECO:0000313" key="1">
    <source>
        <dbReference type="EMBL" id="MEQ2172047.1"/>
    </source>
</evidence>
<dbReference type="Proteomes" id="UP001476798">
    <property type="component" value="Unassembled WGS sequence"/>
</dbReference>
<proteinExistence type="predicted"/>
<gene>
    <name evidence="1" type="ORF">GOODEAATRI_016952</name>
</gene>
<organism evidence="1 2">
    <name type="scientific">Goodea atripinnis</name>
    <dbReference type="NCBI Taxonomy" id="208336"/>
    <lineage>
        <taxon>Eukaryota</taxon>
        <taxon>Metazoa</taxon>
        <taxon>Chordata</taxon>
        <taxon>Craniata</taxon>
        <taxon>Vertebrata</taxon>
        <taxon>Euteleostomi</taxon>
        <taxon>Actinopterygii</taxon>
        <taxon>Neopterygii</taxon>
        <taxon>Teleostei</taxon>
        <taxon>Neoteleostei</taxon>
        <taxon>Acanthomorphata</taxon>
        <taxon>Ovalentaria</taxon>
        <taxon>Atherinomorphae</taxon>
        <taxon>Cyprinodontiformes</taxon>
        <taxon>Goodeidae</taxon>
        <taxon>Goodea</taxon>
    </lineage>
</organism>
<protein>
    <submittedName>
        <fullName evidence="1">Uncharacterized protein</fullName>
    </submittedName>
</protein>